<dbReference type="KEGG" id="abac:LuPra_04493"/>
<keyword evidence="7" id="KW-0560">Oxidoreductase</keyword>
<dbReference type="Pfam" id="PF00034">
    <property type="entry name" value="Cytochrom_C"/>
    <property type="match status" value="1"/>
</dbReference>
<dbReference type="InterPro" id="IPR051459">
    <property type="entry name" value="Cytochrome_c-type_DH"/>
</dbReference>
<dbReference type="EC" id="1.17.2.1" evidence="7"/>
<organism evidence="7 8">
    <name type="scientific">Luteitalea pratensis</name>
    <dbReference type="NCBI Taxonomy" id="1855912"/>
    <lineage>
        <taxon>Bacteria</taxon>
        <taxon>Pseudomonadati</taxon>
        <taxon>Acidobacteriota</taxon>
        <taxon>Vicinamibacteria</taxon>
        <taxon>Vicinamibacterales</taxon>
        <taxon>Vicinamibacteraceae</taxon>
        <taxon>Luteitalea</taxon>
    </lineage>
</organism>
<keyword evidence="5" id="KW-0472">Membrane</keyword>
<keyword evidence="3 4" id="KW-0408">Iron</keyword>
<dbReference type="GO" id="GO:0046872">
    <property type="term" value="F:metal ion binding"/>
    <property type="evidence" value="ECO:0007669"/>
    <property type="project" value="UniProtKB-KW"/>
</dbReference>
<dbReference type="AlphaFoldDB" id="A0A143PSF1"/>
<evidence type="ECO:0000256" key="5">
    <source>
        <dbReference type="SAM" id="Phobius"/>
    </source>
</evidence>
<dbReference type="EMBL" id="CP015136">
    <property type="protein sequence ID" value="AMY11246.1"/>
    <property type="molecule type" value="Genomic_DNA"/>
</dbReference>
<dbReference type="STRING" id="1855912.LuPra_04493"/>
<feature type="domain" description="Cytochrome c" evidence="6">
    <location>
        <begin position="46"/>
        <end position="161"/>
    </location>
</feature>
<feature type="domain" description="Cytochrome c" evidence="6">
    <location>
        <begin position="198"/>
        <end position="314"/>
    </location>
</feature>
<keyword evidence="2 4" id="KW-0479">Metal-binding</keyword>
<reference evidence="8" key="2">
    <citation type="submission" date="2016-04" db="EMBL/GenBank/DDBJ databases">
        <title>First Complete Genome Sequence of a Subdivision 6 Acidobacterium.</title>
        <authorList>
            <person name="Huang S."/>
            <person name="Vieira S."/>
            <person name="Bunk B."/>
            <person name="Riedel T."/>
            <person name="Sproeer C."/>
            <person name="Overmann J."/>
        </authorList>
    </citation>
    <scope>NUCLEOTIDE SEQUENCE [LARGE SCALE GENOMIC DNA]</scope>
    <source>
        <strain evidence="8">DSM 100886 HEG_-6_39</strain>
    </source>
</reference>
<evidence type="ECO:0000259" key="6">
    <source>
        <dbReference type="PROSITE" id="PS51007"/>
    </source>
</evidence>
<evidence type="ECO:0000313" key="8">
    <source>
        <dbReference type="Proteomes" id="UP000076079"/>
    </source>
</evidence>
<dbReference type="InterPro" id="IPR036909">
    <property type="entry name" value="Cyt_c-like_dom_sf"/>
</dbReference>
<dbReference type="GO" id="GO:0009055">
    <property type="term" value="F:electron transfer activity"/>
    <property type="evidence" value="ECO:0007669"/>
    <property type="project" value="InterPro"/>
</dbReference>
<dbReference type="Proteomes" id="UP000076079">
    <property type="component" value="Chromosome"/>
</dbReference>
<protein>
    <submittedName>
        <fullName evidence="7">Nicotinate dehydrogenase subunit B</fullName>
        <ecNumber evidence="7">1.17.2.1</ecNumber>
    </submittedName>
</protein>
<gene>
    <name evidence="7" type="primary">nicB_2</name>
    <name evidence="7" type="ORF">LuPra_04493</name>
</gene>
<dbReference type="InterPro" id="IPR009056">
    <property type="entry name" value="Cyt_c-like_dom"/>
</dbReference>
<evidence type="ECO:0000313" key="7">
    <source>
        <dbReference type="EMBL" id="AMY11246.1"/>
    </source>
</evidence>
<proteinExistence type="predicted"/>
<dbReference type="PANTHER" id="PTHR35008:SF8">
    <property type="entry name" value="ALCOHOL DEHYDROGENASE CYTOCHROME C SUBUNIT"/>
    <property type="match status" value="1"/>
</dbReference>
<dbReference type="PANTHER" id="PTHR35008">
    <property type="entry name" value="BLL4482 PROTEIN-RELATED"/>
    <property type="match status" value="1"/>
</dbReference>
<dbReference type="GO" id="GO:0020037">
    <property type="term" value="F:heme binding"/>
    <property type="evidence" value="ECO:0007669"/>
    <property type="project" value="InterPro"/>
</dbReference>
<dbReference type="GO" id="GO:0016491">
    <property type="term" value="F:oxidoreductase activity"/>
    <property type="evidence" value="ECO:0007669"/>
    <property type="project" value="UniProtKB-KW"/>
</dbReference>
<keyword evidence="8" id="KW-1185">Reference proteome</keyword>
<keyword evidence="1 4" id="KW-0349">Heme</keyword>
<dbReference type="SUPFAM" id="SSF46626">
    <property type="entry name" value="Cytochrome c"/>
    <property type="match status" value="2"/>
</dbReference>
<reference evidence="7 8" key="1">
    <citation type="journal article" date="2016" name="Genome Announc.">
        <title>First Complete Genome Sequence of a Subdivision 6 Acidobacterium Strain.</title>
        <authorList>
            <person name="Huang S."/>
            <person name="Vieira S."/>
            <person name="Bunk B."/>
            <person name="Riedel T."/>
            <person name="Sproer C."/>
            <person name="Overmann J."/>
        </authorList>
    </citation>
    <scope>NUCLEOTIDE SEQUENCE [LARGE SCALE GENOMIC DNA]</scope>
    <source>
        <strain evidence="8">DSM 100886 HEG_-6_39</strain>
    </source>
</reference>
<accession>A0A143PSF1</accession>
<keyword evidence="5" id="KW-0812">Transmembrane</keyword>
<dbReference type="RefSeq" id="WP_110172810.1">
    <property type="nucleotide sequence ID" value="NZ_CP015136.1"/>
</dbReference>
<evidence type="ECO:0000256" key="4">
    <source>
        <dbReference type="PROSITE-ProRule" id="PRU00433"/>
    </source>
</evidence>
<evidence type="ECO:0000256" key="1">
    <source>
        <dbReference type="ARBA" id="ARBA00022617"/>
    </source>
</evidence>
<evidence type="ECO:0000256" key="2">
    <source>
        <dbReference type="ARBA" id="ARBA00022723"/>
    </source>
</evidence>
<evidence type="ECO:0000256" key="3">
    <source>
        <dbReference type="ARBA" id="ARBA00023004"/>
    </source>
</evidence>
<dbReference type="OrthoDB" id="9811281at2"/>
<dbReference type="PROSITE" id="PS51007">
    <property type="entry name" value="CYTC"/>
    <property type="match status" value="2"/>
</dbReference>
<keyword evidence="5" id="KW-1133">Transmembrane helix</keyword>
<dbReference type="Gene3D" id="1.10.760.10">
    <property type="entry name" value="Cytochrome c-like domain"/>
    <property type="match status" value="2"/>
</dbReference>
<sequence>MRLVLKVIAVVLACAVVIGVGGYSYLLLAYPKVGAASALRVEATPERVARGKYLSDHVAGCTECHSQRDWTRYAGPVKPETYGAGGEVWDESIGFPGHLVSRNITPSALGTWSDGEIVRAFTEGVARDGAPLFPLMPYTAYGQHMAQEDVQAVVAYVRTLPPRTQQIAERRLKFPLPLIVRTMPAKATAPATRPDPSDRVAYGGYLVELAACAECHTAVDSRRAPIAGMRLAGGREFPQPNGLIARSANLTPDATGTGGWAEALFIEKFKVYEDGAAHVPVKPTDFNTPMPWGAYSGMTREDLGAIFAYLQSLKPIVHQVEKVGRKDAATN</sequence>
<feature type="transmembrane region" description="Helical" evidence="5">
    <location>
        <begin position="7"/>
        <end position="30"/>
    </location>
</feature>
<name>A0A143PSF1_LUTPR</name>